<dbReference type="AlphaFoldDB" id="A0A2P6P585"/>
<keyword evidence="3" id="KW-0378">Hydrolase</keyword>
<keyword evidence="4" id="KW-1185">Reference proteome</keyword>
<dbReference type="InterPro" id="IPR001360">
    <property type="entry name" value="Glyco_hydro_1"/>
</dbReference>
<sequence>MKQAEGSIYIFSYPQGLQKLLEFMKQNYQSPKIYITENGITEAKNVTLGLDVVLKDPHRIECILRHLYRIKMAMKQVIH</sequence>
<keyword evidence="3" id="KW-0326">Glycosidase</keyword>
<dbReference type="SUPFAM" id="SSF51445">
    <property type="entry name" value="(Trans)glycosidases"/>
    <property type="match status" value="1"/>
</dbReference>
<gene>
    <name evidence="3" type="ORF">RchiOBHm_Chr7g0191251</name>
</gene>
<name>A0A2P6P585_ROSCH</name>
<dbReference type="Gene3D" id="3.20.20.80">
    <property type="entry name" value="Glycosidases"/>
    <property type="match status" value="1"/>
</dbReference>
<dbReference type="EMBL" id="PDCK01000045">
    <property type="protein sequence ID" value="PRQ17089.1"/>
    <property type="molecule type" value="Genomic_DNA"/>
</dbReference>
<organism evidence="3 4">
    <name type="scientific">Rosa chinensis</name>
    <name type="common">China rose</name>
    <dbReference type="NCBI Taxonomy" id="74649"/>
    <lineage>
        <taxon>Eukaryota</taxon>
        <taxon>Viridiplantae</taxon>
        <taxon>Streptophyta</taxon>
        <taxon>Embryophyta</taxon>
        <taxon>Tracheophyta</taxon>
        <taxon>Spermatophyta</taxon>
        <taxon>Magnoliopsida</taxon>
        <taxon>eudicotyledons</taxon>
        <taxon>Gunneridae</taxon>
        <taxon>Pentapetalae</taxon>
        <taxon>rosids</taxon>
        <taxon>fabids</taxon>
        <taxon>Rosales</taxon>
        <taxon>Rosaceae</taxon>
        <taxon>Rosoideae</taxon>
        <taxon>Rosoideae incertae sedis</taxon>
        <taxon>Rosa</taxon>
    </lineage>
</organism>
<evidence type="ECO:0000256" key="1">
    <source>
        <dbReference type="ARBA" id="ARBA00010838"/>
    </source>
</evidence>
<proteinExistence type="inferred from homology"/>
<comment type="similarity">
    <text evidence="1 2">Belongs to the glycosyl hydrolase 1 family.</text>
</comment>
<dbReference type="GO" id="GO:0005975">
    <property type="term" value="P:carbohydrate metabolic process"/>
    <property type="evidence" value="ECO:0007669"/>
    <property type="project" value="InterPro"/>
</dbReference>
<evidence type="ECO:0000256" key="2">
    <source>
        <dbReference type="RuleBase" id="RU003690"/>
    </source>
</evidence>
<protein>
    <submittedName>
        <fullName evidence="3">Putative beta-glucosidase</fullName>
        <ecNumber evidence="3">3.2.1.21</ecNumber>
    </submittedName>
</protein>
<evidence type="ECO:0000313" key="3">
    <source>
        <dbReference type="EMBL" id="PRQ17089.1"/>
    </source>
</evidence>
<dbReference type="EC" id="3.2.1.21" evidence="3"/>
<comment type="caution">
    <text evidence="3">The sequence shown here is derived from an EMBL/GenBank/DDBJ whole genome shotgun (WGS) entry which is preliminary data.</text>
</comment>
<dbReference type="STRING" id="74649.A0A2P6P585"/>
<dbReference type="GO" id="GO:0008422">
    <property type="term" value="F:beta-glucosidase activity"/>
    <property type="evidence" value="ECO:0007669"/>
    <property type="project" value="UniProtKB-EC"/>
</dbReference>
<reference evidence="3 4" key="1">
    <citation type="journal article" date="2018" name="Nat. Genet.">
        <title>The Rosa genome provides new insights in the design of modern roses.</title>
        <authorList>
            <person name="Bendahmane M."/>
        </authorList>
    </citation>
    <scope>NUCLEOTIDE SEQUENCE [LARGE SCALE GENOMIC DNA]</scope>
    <source>
        <strain evidence="4">cv. Old Blush</strain>
    </source>
</reference>
<dbReference type="InterPro" id="IPR017853">
    <property type="entry name" value="GH"/>
</dbReference>
<dbReference type="PANTHER" id="PTHR10353">
    <property type="entry name" value="GLYCOSYL HYDROLASE"/>
    <property type="match status" value="1"/>
</dbReference>
<accession>A0A2P6P585</accession>
<dbReference type="Gramene" id="PRQ17089">
    <property type="protein sequence ID" value="PRQ17089"/>
    <property type="gene ID" value="RchiOBHm_Chr7g0191251"/>
</dbReference>
<evidence type="ECO:0000313" key="4">
    <source>
        <dbReference type="Proteomes" id="UP000238479"/>
    </source>
</evidence>
<dbReference type="PANTHER" id="PTHR10353:SF154">
    <property type="entry name" value="BETA-GLUCOSIDASE 9-RELATED"/>
    <property type="match status" value="1"/>
</dbReference>
<dbReference type="Proteomes" id="UP000238479">
    <property type="component" value="Chromosome 7"/>
</dbReference>
<dbReference type="Pfam" id="PF00232">
    <property type="entry name" value="Glyco_hydro_1"/>
    <property type="match status" value="1"/>
</dbReference>